<dbReference type="EMBL" id="JBHRYO010000002">
    <property type="protein sequence ID" value="MFC3756083.1"/>
    <property type="molecule type" value="Genomic_DNA"/>
</dbReference>
<keyword evidence="3" id="KW-1185">Reference proteome</keyword>
<proteinExistence type="predicted"/>
<protein>
    <submittedName>
        <fullName evidence="2">Sacsin N-terminal ATP-binding-like domain-containing protein</fullName>
    </submittedName>
</protein>
<gene>
    <name evidence="2" type="ORF">ACFONJ_08915</name>
</gene>
<reference evidence="3" key="1">
    <citation type="journal article" date="2019" name="Int. J. Syst. Evol. Microbiol.">
        <title>The Global Catalogue of Microorganisms (GCM) 10K type strain sequencing project: providing services to taxonomists for standard genome sequencing and annotation.</title>
        <authorList>
            <consortium name="The Broad Institute Genomics Platform"/>
            <consortium name="The Broad Institute Genome Sequencing Center for Infectious Disease"/>
            <person name="Wu L."/>
            <person name="Ma J."/>
        </authorList>
    </citation>
    <scope>NUCLEOTIDE SEQUENCE [LARGE SCALE GENOMIC DNA]</scope>
    <source>
        <strain evidence="3">CECT 7798</strain>
    </source>
</reference>
<feature type="domain" description="Protein NO VEIN C-terminal" evidence="1">
    <location>
        <begin position="1359"/>
        <end position="1439"/>
    </location>
</feature>
<dbReference type="InterPro" id="IPR024975">
    <property type="entry name" value="NOV_C"/>
</dbReference>
<dbReference type="NCBIfam" id="NF047352">
    <property type="entry name" value="P_loop_sacsin"/>
    <property type="match status" value="1"/>
</dbReference>
<dbReference type="SUPFAM" id="SSF55874">
    <property type="entry name" value="ATPase domain of HSP90 chaperone/DNA topoisomerase II/histidine kinase"/>
    <property type="match status" value="1"/>
</dbReference>
<dbReference type="InterPro" id="IPR036890">
    <property type="entry name" value="HATPase_C_sf"/>
</dbReference>
<organism evidence="2 3">
    <name type="scientific">Chryseobacterium tructae</name>
    <dbReference type="NCBI Taxonomy" id="1037380"/>
    <lineage>
        <taxon>Bacteria</taxon>
        <taxon>Pseudomonadati</taxon>
        <taxon>Bacteroidota</taxon>
        <taxon>Flavobacteriia</taxon>
        <taxon>Flavobacteriales</taxon>
        <taxon>Weeksellaceae</taxon>
        <taxon>Chryseobacterium group</taxon>
        <taxon>Chryseobacterium</taxon>
    </lineage>
</organism>
<sequence length="1471" mass="171536">MRNLVQTAIDERLKGLKNYKSLLSLNKTESDTNKGYNGRQILEMFQNCEDEGATKVSIFLDTANCTLQISNDGEKAFSIEGYDSLLYPGLSSKVSSGYIGNKGLGFRSIINWADEIKIVSNDFIISFKEENKKDILLNYLNYTEDQLGEIREKRRLKPNVYPIPLLNCGKILDLDVPHLYTTSVIVRYKKEYENDIRTQLDNISAMTLLFLNNITEVEISVDGVVKNINVKREINASISKVTHSGNEYFVIEDDGLIDEDLLQENESIEAKRYSVKIAFSNDLSLKDKVLYNYFKTQIPFELPFVAHASLELDQNRNHSTESAINPFVLDKLFQLHLKLVEILKSKNKKSWLPYQSVSNDDINLYEPYSNIINEYWSDFVVFPTLIGTYLNLDEAKNVGNDIAKFLDKYQLGNIFQEQIMFCDLEINPQQYIKSPDNFTEILELVATNLTIQQRAEFIKLLLKYYPNKKFSVLIDEEETLIDKYDYVFTDKTGDNKSLKVPSYSKIRFLHSSLFQLLIDELDLQSETNKSRILKDRLEGISDVHSFEPQTVIKKIISETNDVLKNNHNFKILLKEFYQTVFHNYKAREDNPDLDYEAQIPCLNLLDKIVDIKSLSLSKEFIAGEISEKIFGDLYDKGSILSRIETLGLENEDIDEIEFFLIWLGINHTSIVEIKTSNIDQGYINIINKKENIWVNKYELFDVKSLDKIVNQFNVNNVIAWLASDKKILEIFSNFSSTKSYDEKIGYSHYGQKNINSFKNYILYTIAQHFNVNNYLVTNKKEEWFNPFKIDYDYLADINSKLDKNEVDRILSFLGAKKDFNDLDLSYLKSKTQELADRNNSKSAQVFYKNLVGHYRVNEEKILNVDLYARVGSNIEVRKSTEIYFSDRIQLPENLTNKFPILYYPSRSGGATAIELFGLKNLNDLDLDIVEVEFDDLIKSDFERYILSRIPFILAYRLDKITKEDVKRSQVQLLNKLKVTCCNKLIASIDGESFDIEMYSYIYQNDQFYIKIPINTSVVELKKNKQFIDSLSDIFLKTFDTLDEKKTFETILRQSIDDNNYDINNDLAEGVLEEAKILLGVVSIRLSIWKSIFRIKNIEIQSDLTENNIEEHITINFPQFKEYRLFHSDTTLDEIGIIRYVLTDLSIKLEEYNQVADFKLNFDKLFQKELQDYYNNLKKSLKNQLWLNLSIEYSDKQREFLNFLFIIEHLFDKINLNAVCSSYNFNEIILSQLKQHLPFVSFELIDDSKFQDYDSIEKNIKEFFSDDELFQIRKDLQLNSLIYFENNVELIKSELLETRNNNVSNNSEYKLDSNIPAELIEDFEIEIDSSNFSGSSDNPWLGGSDELSTSGKKKLGLNVEEIVKKYLDSQPSTYAKVEHISKTSEGEHYDLKYYDLNSEKMKFVECKYFNGTSFYLSREEKHFAENNFDQYEIWLVNKDSKIYCIKNIADLGELQPLTYRVNIKLKTYAITN</sequence>
<dbReference type="RefSeq" id="WP_290296315.1">
    <property type="nucleotide sequence ID" value="NZ_JAUFQR010000001.1"/>
</dbReference>
<name>A0ABV7XWD2_9FLAO</name>
<evidence type="ECO:0000259" key="1">
    <source>
        <dbReference type="Pfam" id="PF13020"/>
    </source>
</evidence>
<accession>A0ABV7XWD2</accession>
<comment type="caution">
    <text evidence="2">The sequence shown here is derived from an EMBL/GenBank/DDBJ whole genome shotgun (WGS) entry which is preliminary data.</text>
</comment>
<evidence type="ECO:0000313" key="3">
    <source>
        <dbReference type="Proteomes" id="UP001595735"/>
    </source>
</evidence>
<evidence type="ECO:0000313" key="2">
    <source>
        <dbReference type="EMBL" id="MFC3756083.1"/>
    </source>
</evidence>
<dbReference type="Pfam" id="PF13020">
    <property type="entry name" value="NOV_C"/>
    <property type="match status" value="1"/>
</dbReference>
<dbReference type="Proteomes" id="UP001595735">
    <property type="component" value="Unassembled WGS sequence"/>
</dbReference>